<proteinExistence type="predicted"/>
<accession>A0A9D2APW7</accession>
<protein>
    <submittedName>
        <fullName evidence="1">Peptidyl-prolyl cis-trans isomerase</fullName>
    </submittedName>
</protein>
<gene>
    <name evidence="1" type="ORF">H9982_01275</name>
</gene>
<organism evidence="1 2">
    <name type="scientific">Candidatus Barnesiella excrementipullorum</name>
    <dbReference type="NCBI Taxonomy" id="2838479"/>
    <lineage>
        <taxon>Bacteria</taxon>
        <taxon>Pseudomonadati</taxon>
        <taxon>Bacteroidota</taxon>
        <taxon>Bacteroidia</taxon>
        <taxon>Bacteroidales</taxon>
        <taxon>Barnesiellaceae</taxon>
        <taxon>Barnesiella</taxon>
    </lineage>
</organism>
<keyword evidence="1" id="KW-0413">Isomerase</keyword>
<dbReference type="Proteomes" id="UP000824246">
    <property type="component" value="Unassembled WGS sequence"/>
</dbReference>
<comment type="caution">
    <text evidence="1">The sequence shown here is derived from an EMBL/GenBank/DDBJ whole genome shotgun (WGS) entry which is preliminary data.</text>
</comment>
<dbReference type="EMBL" id="DXFB01000030">
    <property type="protein sequence ID" value="HIX44829.1"/>
    <property type="molecule type" value="Genomic_DNA"/>
</dbReference>
<name>A0A9D2APW7_9BACT</name>
<evidence type="ECO:0000313" key="1">
    <source>
        <dbReference type="EMBL" id="HIX44829.1"/>
    </source>
</evidence>
<evidence type="ECO:0000313" key="2">
    <source>
        <dbReference type="Proteomes" id="UP000824246"/>
    </source>
</evidence>
<reference evidence="1" key="2">
    <citation type="submission" date="2021-04" db="EMBL/GenBank/DDBJ databases">
        <authorList>
            <person name="Gilroy R."/>
        </authorList>
    </citation>
    <scope>NUCLEOTIDE SEQUENCE</scope>
    <source>
        <strain evidence="1">ChiHjej12B11-16260</strain>
    </source>
</reference>
<dbReference type="AlphaFoldDB" id="A0A9D2APW7"/>
<dbReference type="GO" id="GO:0016853">
    <property type="term" value="F:isomerase activity"/>
    <property type="evidence" value="ECO:0007669"/>
    <property type="project" value="UniProtKB-KW"/>
</dbReference>
<sequence>MKGILQYTSIMGILMLAAWGCSDNRTDTKDLLVRIDDYALTKRQLEEDMPAGLTAEEREDFARQYIEKWVSSVLLYDVARKNLSDVHHLDRLVEDYRRDLFVYEYCGRLADERVAEEFPEDTIKSFYENNSKRFTLHKPIVKGLLLKVPKNAPSLSSLRSWVASGSQSAVEKIEKYAIKNAIGYDYFYDHWVWFDDVKDNIPYDFGNDDSFLRLHKDLEVSQNDNVYLLHISEYKTAGSVMPYEFARQRIIEILANRSRVEFNEELKRDVYNRAVSEGRVEYFYGDITAIMGNKKK</sequence>
<reference evidence="1" key="1">
    <citation type="journal article" date="2021" name="PeerJ">
        <title>Extensive microbial diversity within the chicken gut microbiome revealed by metagenomics and culture.</title>
        <authorList>
            <person name="Gilroy R."/>
            <person name="Ravi A."/>
            <person name="Getino M."/>
            <person name="Pursley I."/>
            <person name="Horton D.L."/>
            <person name="Alikhan N.F."/>
            <person name="Baker D."/>
            <person name="Gharbi K."/>
            <person name="Hall N."/>
            <person name="Watson M."/>
            <person name="Adriaenssens E.M."/>
            <person name="Foster-Nyarko E."/>
            <person name="Jarju S."/>
            <person name="Secka A."/>
            <person name="Antonio M."/>
            <person name="Oren A."/>
            <person name="Chaudhuri R.R."/>
            <person name="La Ragione R."/>
            <person name="Hildebrand F."/>
            <person name="Pallen M.J."/>
        </authorList>
    </citation>
    <scope>NUCLEOTIDE SEQUENCE</scope>
    <source>
        <strain evidence="1">ChiHjej12B11-16260</strain>
    </source>
</reference>